<dbReference type="AlphaFoldDB" id="A0A8B9GT74"/>
<protein>
    <submittedName>
        <fullName evidence="1">Uncharacterized protein</fullName>
    </submittedName>
</protein>
<sequence>EHTHTHTHTHKCLHKQTLCHSACMCVCVRERLWLCRLSSRLQKESAEICLIETLRASNQTSPPALLHRSSGGSREASWELTHTAPWVPRHSYPSGPGLHAQCRAESADFWQKTQQNNPNRQCNLLNSKLHLTASKTELNKTRRP</sequence>
<evidence type="ECO:0000313" key="1">
    <source>
        <dbReference type="Ensembl" id="ENSAMXP00005002599.1"/>
    </source>
</evidence>
<evidence type="ECO:0000313" key="2">
    <source>
        <dbReference type="Proteomes" id="UP000694621"/>
    </source>
</evidence>
<organism evidence="1 2">
    <name type="scientific">Astyanax mexicanus</name>
    <name type="common">Blind cave fish</name>
    <name type="synonym">Astyanax fasciatus mexicanus</name>
    <dbReference type="NCBI Taxonomy" id="7994"/>
    <lineage>
        <taxon>Eukaryota</taxon>
        <taxon>Metazoa</taxon>
        <taxon>Chordata</taxon>
        <taxon>Craniata</taxon>
        <taxon>Vertebrata</taxon>
        <taxon>Euteleostomi</taxon>
        <taxon>Actinopterygii</taxon>
        <taxon>Neopterygii</taxon>
        <taxon>Teleostei</taxon>
        <taxon>Ostariophysi</taxon>
        <taxon>Characiformes</taxon>
        <taxon>Characoidei</taxon>
        <taxon>Acestrorhamphidae</taxon>
        <taxon>Acestrorhamphinae</taxon>
        <taxon>Astyanax</taxon>
    </lineage>
</organism>
<dbReference type="Proteomes" id="UP000694621">
    <property type="component" value="Unplaced"/>
</dbReference>
<name>A0A8B9GT74_ASTMX</name>
<accession>A0A8B9GT74</accession>
<dbReference type="Ensembl" id="ENSAMXT00005002928.1">
    <property type="protein sequence ID" value="ENSAMXP00005002599.1"/>
    <property type="gene ID" value="ENSAMXG00005001518.1"/>
</dbReference>
<reference evidence="1" key="1">
    <citation type="submission" date="2025-08" db="UniProtKB">
        <authorList>
            <consortium name="Ensembl"/>
        </authorList>
    </citation>
    <scope>IDENTIFICATION</scope>
</reference>
<proteinExistence type="predicted"/>